<dbReference type="Pfam" id="PF00025">
    <property type="entry name" value="Arf"/>
    <property type="match status" value="1"/>
</dbReference>
<dbReference type="SMART" id="SM00178">
    <property type="entry name" value="SAR"/>
    <property type="match status" value="1"/>
</dbReference>
<sequence>MSSILESLQFACGICRICVYTVFQSICGGKPRAAKPEFSVICIGLSNTGKSTLLNLLSGESFNELQPTSGFNIKALQFNDCVLNVKEIGGNDKVRPFWNKYYSKSEGVIFVVDSSVNNEELETTELELCKALENDNLRGLPCMILANCQDKEGAQSLDDLKAALELETHCKDRKWTIQGCNKSDVRAVKSAFEQYVKLLMDNESDATPPEQGMEKGDEDNEMNRI</sequence>
<feature type="binding site" evidence="6">
    <location>
        <position position="68"/>
    </location>
    <ligand>
        <name>Mg(2+)</name>
        <dbReference type="ChEBI" id="CHEBI:18420"/>
    </ligand>
</feature>
<dbReference type="FunFam" id="3.40.50.300:FF:000934">
    <property type="entry name" value="ADP-ribosylation factor-like 15 isoform X1"/>
    <property type="match status" value="1"/>
</dbReference>
<dbReference type="Proteomes" id="UP000749559">
    <property type="component" value="Unassembled WGS sequence"/>
</dbReference>
<dbReference type="PROSITE" id="PS51417">
    <property type="entry name" value="ARF"/>
    <property type="match status" value="1"/>
</dbReference>
<evidence type="ECO:0000256" key="3">
    <source>
        <dbReference type="ARBA" id="ARBA00023134"/>
    </source>
</evidence>
<reference evidence="8" key="1">
    <citation type="submission" date="2022-03" db="EMBL/GenBank/DDBJ databases">
        <authorList>
            <person name="Martin C."/>
        </authorList>
    </citation>
    <scope>NUCLEOTIDE SEQUENCE</scope>
</reference>
<keyword evidence="6" id="KW-0479">Metal-binding</keyword>
<evidence type="ECO:0000256" key="1">
    <source>
        <dbReference type="ARBA" id="ARBA00010290"/>
    </source>
</evidence>
<dbReference type="OrthoDB" id="414781at2759"/>
<feature type="binding site" evidence="5">
    <location>
        <position position="90"/>
    </location>
    <ligand>
        <name>GTP</name>
        <dbReference type="ChEBI" id="CHEBI:37565"/>
    </ligand>
</feature>
<evidence type="ECO:0000313" key="8">
    <source>
        <dbReference type="EMBL" id="CAH1796987.1"/>
    </source>
</evidence>
<dbReference type="PANTHER" id="PTHR46693:SF1">
    <property type="entry name" value="ADP-RIBOSYLATION FACTOR-LIKE PROTEIN 15"/>
    <property type="match status" value="1"/>
</dbReference>
<dbReference type="GO" id="GO:0046872">
    <property type="term" value="F:metal ion binding"/>
    <property type="evidence" value="ECO:0007669"/>
    <property type="project" value="UniProtKB-KW"/>
</dbReference>
<feature type="region of interest" description="Disordered" evidence="7">
    <location>
        <begin position="201"/>
        <end position="225"/>
    </location>
</feature>
<evidence type="ECO:0000256" key="4">
    <source>
        <dbReference type="ARBA" id="ARBA00072404"/>
    </source>
</evidence>
<dbReference type="SUPFAM" id="SSF52540">
    <property type="entry name" value="P-loop containing nucleoside triphosphate hydrolases"/>
    <property type="match status" value="1"/>
</dbReference>
<dbReference type="GO" id="GO:0005525">
    <property type="term" value="F:GTP binding"/>
    <property type="evidence" value="ECO:0007669"/>
    <property type="project" value="UniProtKB-KW"/>
</dbReference>
<accession>A0A8J1XV42</accession>
<dbReference type="PRINTS" id="PR00328">
    <property type="entry name" value="SAR1GTPBP"/>
</dbReference>
<dbReference type="EMBL" id="CAIIXF020000010">
    <property type="protein sequence ID" value="CAH1796987.1"/>
    <property type="molecule type" value="Genomic_DNA"/>
</dbReference>
<evidence type="ECO:0000256" key="7">
    <source>
        <dbReference type="SAM" id="MobiDB-lite"/>
    </source>
</evidence>
<gene>
    <name evidence="8" type="ORF">OFUS_LOCUS21338</name>
</gene>
<keyword evidence="6" id="KW-0460">Magnesium</keyword>
<dbReference type="InterPro" id="IPR027417">
    <property type="entry name" value="P-loop_NTPase"/>
</dbReference>
<dbReference type="GO" id="GO:0003924">
    <property type="term" value="F:GTPase activity"/>
    <property type="evidence" value="ECO:0007669"/>
    <property type="project" value="InterPro"/>
</dbReference>
<keyword evidence="9" id="KW-1185">Reference proteome</keyword>
<dbReference type="InterPro" id="IPR006689">
    <property type="entry name" value="Small_GTPase_ARF/SAR"/>
</dbReference>
<keyword evidence="3 5" id="KW-0342">GTP-binding</keyword>
<dbReference type="SMART" id="SM00177">
    <property type="entry name" value="ARF"/>
    <property type="match status" value="1"/>
</dbReference>
<dbReference type="AlphaFoldDB" id="A0A8J1XV42"/>
<comment type="caution">
    <text evidence="8">The sequence shown here is derived from an EMBL/GenBank/DDBJ whole genome shotgun (WGS) entry which is preliminary data.</text>
</comment>
<dbReference type="InterPro" id="IPR042292">
    <property type="entry name" value="ARL15"/>
</dbReference>
<organism evidence="8 9">
    <name type="scientific">Owenia fusiformis</name>
    <name type="common">Polychaete worm</name>
    <dbReference type="NCBI Taxonomy" id="6347"/>
    <lineage>
        <taxon>Eukaryota</taxon>
        <taxon>Metazoa</taxon>
        <taxon>Spiralia</taxon>
        <taxon>Lophotrochozoa</taxon>
        <taxon>Annelida</taxon>
        <taxon>Polychaeta</taxon>
        <taxon>Sedentaria</taxon>
        <taxon>Canalipalpata</taxon>
        <taxon>Sabellida</taxon>
        <taxon>Oweniida</taxon>
        <taxon>Oweniidae</taxon>
        <taxon>Owenia</taxon>
    </lineage>
</organism>
<feature type="compositionally biased region" description="Acidic residues" evidence="7">
    <location>
        <begin position="216"/>
        <end position="225"/>
    </location>
</feature>
<evidence type="ECO:0000256" key="2">
    <source>
        <dbReference type="ARBA" id="ARBA00022741"/>
    </source>
</evidence>
<comment type="similarity">
    <text evidence="1">Belongs to the small GTPase superfamily. Arf family.</text>
</comment>
<proteinExistence type="inferred from homology"/>
<keyword evidence="2 5" id="KW-0547">Nucleotide-binding</keyword>
<feature type="binding site" evidence="6">
    <location>
        <position position="51"/>
    </location>
    <ligand>
        <name>Mg(2+)</name>
        <dbReference type="ChEBI" id="CHEBI:18420"/>
    </ligand>
</feature>
<name>A0A8J1XV42_OWEFU</name>
<dbReference type="Gene3D" id="3.40.50.300">
    <property type="entry name" value="P-loop containing nucleotide triphosphate hydrolases"/>
    <property type="match status" value="1"/>
</dbReference>
<evidence type="ECO:0000256" key="5">
    <source>
        <dbReference type="PIRSR" id="PIRSR606689-1"/>
    </source>
</evidence>
<evidence type="ECO:0000313" key="9">
    <source>
        <dbReference type="Proteomes" id="UP000749559"/>
    </source>
</evidence>
<evidence type="ECO:0000256" key="6">
    <source>
        <dbReference type="PIRSR" id="PIRSR606689-2"/>
    </source>
</evidence>
<feature type="binding site" evidence="5">
    <location>
        <begin position="44"/>
        <end position="51"/>
    </location>
    <ligand>
        <name>GTP</name>
        <dbReference type="ChEBI" id="CHEBI:37565"/>
    </ligand>
</feature>
<protein>
    <recommendedName>
        <fullName evidence="4">ADP-ribosylation factor-like protein 15</fullName>
    </recommendedName>
</protein>
<dbReference type="PANTHER" id="PTHR46693">
    <property type="entry name" value="ADP-RIBOSYLATION FACTOR-LIKE PROTEIN 15"/>
    <property type="match status" value="1"/>
</dbReference>
<feature type="binding site" evidence="5">
    <location>
        <begin position="147"/>
        <end position="150"/>
    </location>
    <ligand>
        <name>GTP</name>
        <dbReference type="ChEBI" id="CHEBI:37565"/>
    </ligand>
</feature>